<dbReference type="Proteomes" id="UP000268093">
    <property type="component" value="Unassembled WGS sequence"/>
</dbReference>
<feature type="chain" id="PRO_5019209804" evidence="1">
    <location>
        <begin position="30"/>
        <end position="170"/>
    </location>
</feature>
<keyword evidence="3" id="KW-1185">Reference proteome</keyword>
<protein>
    <submittedName>
        <fullName evidence="2">Uncharacterized protein</fullName>
    </submittedName>
</protein>
<reference evidence="2 3" key="1">
    <citation type="journal article" date="2018" name="New Phytol.">
        <title>Phylogenomics of Endogonaceae and evolution of mycorrhizas within Mucoromycota.</title>
        <authorList>
            <person name="Chang Y."/>
            <person name="Desiro A."/>
            <person name="Na H."/>
            <person name="Sandor L."/>
            <person name="Lipzen A."/>
            <person name="Clum A."/>
            <person name="Barry K."/>
            <person name="Grigoriev I.V."/>
            <person name="Martin F.M."/>
            <person name="Stajich J.E."/>
            <person name="Smith M.E."/>
            <person name="Bonito G."/>
            <person name="Spatafora J.W."/>
        </authorList>
    </citation>
    <scope>NUCLEOTIDE SEQUENCE [LARGE SCALE GENOMIC DNA]</scope>
    <source>
        <strain evidence="2 3">GMNB39</strain>
    </source>
</reference>
<gene>
    <name evidence="2" type="ORF">BC936DRAFT_148233</name>
</gene>
<sequence>MPLQSQFVALMIVGWLPLHIVTWTSDVKGLNVNGLEGLDCLIRMYLVVGLSLPPPDLAIQMIQRCFTSQMASHLDMSSIIQTAPINSPPVLPLVSPTKPTDTTQASPEHETQIQITVELPRAPSPAVFVRSSPDLLVGQFLAAPTARIEQVAIALRRRLQLLNPLHGAWN</sequence>
<name>A0A433D3G4_9FUNG</name>
<dbReference type="EMBL" id="RBNI01007358">
    <property type="protein sequence ID" value="RUP45397.1"/>
    <property type="molecule type" value="Genomic_DNA"/>
</dbReference>
<dbReference type="AlphaFoldDB" id="A0A433D3G4"/>
<organism evidence="2 3">
    <name type="scientific">Jimgerdemannia flammicorona</name>
    <dbReference type="NCBI Taxonomy" id="994334"/>
    <lineage>
        <taxon>Eukaryota</taxon>
        <taxon>Fungi</taxon>
        <taxon>Fungi incertae sedis</taxon>
        <taxon>Mucoromycota</taxon>
        <taxon>Mucoromycotina</taxon>
        <taxon>Endogonomycetes</taxon>
        <taxon>Endogonales</taxon>
        <taxon>Endogonaceae</taxon>
        <taxon>Jimgerdemannia</taxon>
    </lineage>
</organism>
<proteinExistence type="predicted"/>
<feature type="signal peptide" evidence="1">
    <location>
        <begin position="1"/>
        <end position="29"/>
    </location>
</feature>
<evidence type="ECO:0000256" key="1">
    <source>
        <dbReference type="SAM" id="SignalP"/>
    </source>
</evidence>
<keyword evidence="1" id="KW-0732">Signal</keyword>
<accession>A0A433D3G4</accession>
<evidence type="ECO:0000313" key="2">
    <source>
        <dbReference type="EMBL" id="RUP45397.1"/>
    </source>
</evidence>
<evidence type="ECO:0000313" key="3">
    <source>
        <dbReference type="Proteomes" id="UP000268093"/>
    </source>
</evidence>
<comment type="caution">
    <text evidence="2">The sequence shown here is derived from an EMBL/GenBank/DDBJ whole genome shotgun (WGS) entry which is preliminary data.</text>
</comment>